<dbReference type="InterPro" id="IPR000447">
    <property type="entry name" value="G3P_DH_FAD-dep"/>
</dbReference>
<evidence type="ECO:0000256" key="9">
    <source>
        <dbReference type="ARBA" id="ARBA00022827"/>
    </source>
</evidence>
<evidence type="ECO:0000313" key="19">
    <source>
        <dbReference type="EMBL" id="JAT02105.1"/>
    </source>
</evidence>
<dbReference type="InterPro" id="IPR038299">
    <property type="entry name" value="DAO_C_sf"/>
</dbReference>
<dbReference type="PANTHER" id="PTHR11985:SF15">
    <property type="entry name" value="GLYCEROL-3-PHOSPHATE DEHYDROGENASE, MITOCHONDRIAL"/>
    <property type="match status" value="1"/>
</dbReference>
<keyword evidence="13" id="KW-0496">Mitochondrion</keyword>
<keyword evidence="6 14" id="KW-0285">Flavoprotein</keyword>
<evidence type="ECO:0000256" key="12">
    <source>
        <dbReference type="ARBA" id="ARBA00023002"/>
    </source>
</evidence>
<dbReference type="Gene3D" id="1.10.8.870">
    <property type="entry name" value="Alpha-glycerophosphate oxidase, cap domain"/>
    <property type="match status" value="1"/>
</dbReference>
<comment type="similarity">
    <text evidence="4 14">Belongs to the FAD-dependent glycerol-3-phosphate dehydrogenase family.</text>
</comment>
<dbReference type="PROSITE" id="PS50222">
    <property type="entry name" value="EF_HAND_2"/>
    <property type="match status" value="2"/>
</dbReference>
<sequence>MASRLKRLAVVSSSVGAGALLTTWLLTGENPFGSQPVHAATPMKKLRAKRPLPPRDEQIKSLQSGQEFDVLIIGGGATGAGCALDCITRGLKTALVELDDFASGTSSRSTKLIHGGVRYLQKAILNLDIEQYRMVKEALHERTNMLLSAPHLTHPLPIMLPVYKWWQVPYYWVGIKAYDLVAGSKTVKSSYYVNKENTLELFPMLRGDKLCGAIVYYDGQQDDARMCLAIALTATRHGATVANHVRVCELHKDASGKLNGAHLRDEITGKEWDVKAKSIINATGPFTDSIRKMDNPKIKEICCPSSGVHIVLPGYYSPAEMGLLDPATSDGRVIFFLPWQRNTIAGTTDLPCDITHHPKPTEDEIQFILTEVKNYLNPDVEVRRGDVLSAWSGIRPLVSDPNKEDTQSLARNHIVHVSDSNLVTIAGGKWTTYRAMAAEAVDAAIKACDLKPVHKECQTDGLLIEGAHGWTPTMYIRLVQDFGLETEVAKHLSNSYGDRAFAVAKLAALTGKRWPIIGKKVHPEFPYIDAEVRYGVREYAMSAIDMIARRLRLSFLNVQAAQEALPMIIDIMADELKWSEDEKKKQYDRAVEFLQNEMGQMVNRASRDKIPINLTKEEIQLYIKRFSIIDKENKGYVSINDIRRGLKHFGEADVPGEELHEILKEIDTNMNGQVELDEYLQMMSAIKSGHVAYSRFAKMAEMEHEQHEKEVLKKKISVERSGGGL</sequence>
<keyword evidence="9" id="KW-0274">FAD</keyword>
<evidence type="ECO:0000256" key="8">
    <source>
        <dbReference type="ARBA" id="ARBA00022737"/>
    </source>
</evidence>
<reference evidence="17" key="1">
    <citation type="submission" date="2015-11" db="EMBL/GenBank/DDBJ databases">
        <title>De novo transcriptome assembly of four potential Pierce s Disease insect vectors from Arizona vineyards.</title>
        <authorList>
            <person name="Tassone E.E."/>
        </authorList>
    </citation>
    <scope>NUCLEOTIDE SEQUENCE</scope>
</reference>
<dbReference type="Pfam" id="PF13499">
    <property type="entry name" value="EF-hand_7"/>
    <property type="match status" value="1"/>
</dbReference>
<dbReference type="PROSITE" id="PS00018">
    <property type="entry name" value="EF_HAND_1"/>
    <property type="match status" value="1"/>
</dbReference>
<evidence type="ECO:0000256" key="1">
    <source>
        <dbReference type="ARBA" id="ARBA00001974"/>
    </source>
</evidence>
<keyword evidence="7" id="KW-0479">Metal-binding</keyword>
<dbReference type="GO" id="GO:0006072">
    <property type="term" value="P:glycerol-3-phosphate metabolic process"/>
    <property type="evidence" value="ECO:0007669"/>
    <property type="project" value="UniProtKB-UniRule"/>
</dbReference>
<evidence type="ECO:0000313" key="16">
    <source>
        <dbReference type="EMBL" id="JAS88715.1"/>
    </source>
</evidence>
<evidence type="ECO:0000256" key="5">
    <source>
        <dbReference type="ARBA" id="ARBA00013029"/>
    </source>
</evidence>
<comment type="pathway">
    <text evidence="3">Polyol metabolism; glycerol degradation.</text>
</comment>
<dbReference type="EMBL" id="GECU01005602">
    <property type="protein sequence ID" value="JAT02105.1"/>
    <property type="molecule type" value="Transcribed_RNA"/>
</dbReference>
<protein>
    <recommendedName>
        <fullName evidence="5 14">Glycerol-3-phosphate dehydrogenase</fullName>
        <ecNumber evidence="5 14">1.1.5.3</ecNumber>
    </recommendedName>
</protein>
<keyword evidence="10" id="KW-0106">Calcium</keyword>
<dbReference type="EMBL" id="GECU01011679">
    <property type="protein sequence ID" value="JAS96027.1"/>
    <property type="molecule type" value="Transcribed_RNA"/>
</dbReference>
<evidence type="ECO:0000256" key="13">
    <source>
        <dbReference type="ARBA" id="ARBA00023128"/>
    </source>
</evidence>
<keyword evidence="11" id="KW-0809">Transit peptide</keyword>
<evidence type="ECO:0000256" key="7">
    <source>
        <dbReference type="ARBA" id="ARBA00022723"/>
    </source>
</evidence>
<dbReference type="SMART" id="SM00054">
    <property type="entry name" value="EFh"/>
    <property type="match status" value="2"/>
</dbReference>
<evidence type="ECO:0000256" key="10">
    <source>
        <dbReference type="ARBA" id="ARBA00022837"/>
    </source>
</evidence>
<keyword evidence="12 14" id="KW-0560">Oxidoreductase</keyword>
<evidence type="ECO:0000259" key="15">
    <source>
        <dbReference type="PROSITE" id="PS50222"/>
    </source>
</evidence>
<dbReference type="CDD" id="cd00051">
    <property type="entry name" value="EFh"/>
    <property type="match status" value="1"/>
</dbReference>
<evidence type="ECO:0000256" key="6">
    <source>
        <dbReference type="ARBA" id="ARBA00022630"/>
    </source>
</evidence>
<dbReference type="EMBL" id="GECU01006943">
    <property type="protein sequence ID" value="JAT00764.1"/>
    <property type="molecule type" value="Transcribed_RNA"/>
</dbReference>
<evidence type="ECO:0000256" key="4">
    <source>
        <dbReference type="ARBA" id="ARBA00007330"/>
    </source>
</evidence>
<comment type="catalytic activity">
    <reaction evidence="14">
        <text>a quinone + sn-glycerol 3-phosphate = dihydroxyacetone phosphate + a quinol</text>
        <dbReference type="Rhea" id="RHEA:18977"/>
        <dbReference type="ChEBI" id="CHEBI:24646"/>
        <dbReference type="ChEBI" id="CHEBI:57597"/>
        <dbReference type="ChEBI" id="CHEBI:57642"/>
        <dbReference type="ChEBI" id="CHEBI:132124"/>
        <dbReference type="EC" id="1.1.5.3"/>
    </reaction>
</comment>
<evidence type="ECO:0000256" key="3">
    <source>
        <dbReference type="ARBA" id="ARBA00004745"/>
    </source>
</evidence>
<dbReference type="InterPro" id="IPR018247">
    <property type="entry name" value="EF_Hand_1_Ca_BS"/>
</dbReference>
<dbReference type="PANTHER" id="PTHR11985">
    <property type="entry name" value="GLYCEROL-3-PHOSPHATE DEHYDROGENASE"/>
    <property type="match status" value="1"/>
</dbReference>
<dbReference type="FunFam" id="1.10.8.870:FF:000001">
    <property type="entry name" value="Glycerol-3-phosphate dehydrogenase"/>
    <property type="match status" value="1"/>
</dbReference>
<evidence type="ECO:0000256" key="11">
    <source>
        <dbReference type="ARBA" id="ARBA00022946"/>
    </source>
</evidence>
<dbReference type="Gene3D" id="1.10.238.10">
    <property type="entry name" value="EF-hand"/>
    <property type="match status" value="1"/>
</dbReference>
<dbReference type="AlphaFoldDB" id="A0A1B6J9Z2"/>
<dbReference type="GO" id="GO:0005739">
    <property type="term" value="C:mitochondrion"/>
    <property type="evidence" value="ECO:0007669"/>
    <property type="project" value="UniProtKB-SubCell"/>
</dbReference>
<dbReference type="PROSITE" id="PS00978">
    <property type="entry name" value="FAD_G3PDH_2"/>
    <property type="match status" value="1"/>
</dbReference>
<dbReference type="Gene3D" id="3.30.9.10">
    <property type="entry name" value="D-Amino Acid Oxidase, subunit A, domain 2"/>
    <property type="match status" value="1"/>
</dbReference>
<dbReference type="Pfam" id="PF16901">
    <property type="entry name" value="DAO_C"/>
    <property type="match status" value="1"/>
</dbReference>
<evidence type="ECO:0000256" key="14">
    <source>
        <dbReference type="RuleBase" id="RU361217"/>
    </source>
</evidence>
<proteinExistence type="inferred from homology"/>
<dbReference type="PRINTS" id="PR01001">
    <property type="entry name" value="FADG3PDH"/>
</dbReference>
<dbReference type="FunFam" id="3.30.9.10:FF:000001">
    <property type="entry name" value="Glycerol-3-phosphate dehydrogenase"/>
    <property type="match status" value="1"/>
</dbReference>
<name>A0A1B6J9Z2_9HEMI</name>
<accession>A0A1B6J9Z2</accession>
<dbReference type="InterPro" id="IPR006076">
    <property type="entry name" value="FAD-dep_OxRdtase"/>
</dbReference>
<dbReference type="InterPro" id="IPR002048">
    <property type="entry name" value="EF_hand_dom"/>
</dbReference>
<dbReference type="InterPro" id="IPR031656">
    <property type="entry name" value="DAO_C"/>
</dbReference>
<feature type="domain" description="EF-hand" evidence="15">
    <location>
        <begin position="654"/>
        <end position="689"/>
    </location>
</feature>
<comment type="cofactor">
    <cofactor evidence="1 14">
        <name>FAD</name>
        <dbReference type="ChEBI" id="CHEBI:57692"/>
    </cofactor>
</comment>
<dbReference type="EC" id="1.1.5.3" evidence="5 14"/>
<dbReference type="InterPro" id="IPR011992">
    <property type="entry name" value="EF-hand-dom_pair"/>
</dbReference>
<dbReference type="SUPFAM" id="SSF54373">
    <property type="entry name" value="FAD-linked reductases, C-terminal domain"/>
    <property type="match status" value="1"/>
</dbReference>
<gene>
    <name evidence="16" type="ORF">g.53389</name>
    <name evidence="19" type="ORF">g.53393</name>
    <name evidence="17" type="ORF">g.53401</name>
    <name evidence="18" type="ORF">g.53405</name>
</gene>
<dbReference type="SUPFAM" id="SSF47473">
    <property type="entry name" value="EF-hand"/>
    <property type="match status" value="1"/>
</dbReference>
<dbReference type="Gene3D" id="3.50.50.60">
    <property type="entry name" value="FAD/NAD(P)-binding domain"/>
    <property type="match status" value="1"/>
</dbReference>
<evidence type="ECO:0000313" key="17">
    <source>
        <dbReference type="EMBL" id="JAS96027.1"/>
    </source>
</evidence>
<dbReference type="EMBL" id="GECU01018991">
    <property type="protein sequence ID" value="JAS88715.1"/>
    <property type="molecule type" value="Transcribed_RNA"/>
</dbReference>
<organism evidence="17">
    <name type="scientific">Homalodisca liturata</name>
    <dbReference type="NCBI Taxonomy" id="320908"/>
    <lineage>
        <taxon>Eukaryota</taxon>
        <taxon>Metazoa</taxon>
        <taxon>Ecdysozoa</taxon>
        <taxon>Arthropoda</taxon>
        <taxon>Hexapoda</taxon>
        <taxon>Insecta</taxon>
        <taxon>Pterygota</taxon>
        <taxon>Neoptera</taxon>
        <taxon>Paraneoptera</taxon>
        <taxon>Hemiptera</taxon>
        <taxon>Auchenorrhyncha</taxon>
        <taxon>Membracoidea</taxon>
        <taxon>Cicadellidae</taxon>
        <taxon>Cicadellinae</taxon>
        <taxon>Proconiini</taxon>
        <taxon>Homalodisca</taxon>
    </lineage>
</organism>
<dbReference type="InterPro" id="IPR036188">
    <property type="entry name" value="FAD/NAD-bd_sf"/>
</dbReference>
<keyword evidence="8" id="KW-0677">Repeat</keyword>
<comment type="subcellular location">
    <subcellularLocation>
        <location evidence="2">Mitochondrion</location>
    </subcellularLocation>
</comment>
<dbReference type="PROSITE" id="PS00977">
    <property type="entry name" value="FAD_G3PDH_1"/>
    <property type="match status" value="1"/>
</dbReference>
<dbReference type="GO" id="GO:0005509">
    <property type="term" value="F:calcium ion binding"/>
    <property type="evidence" value="ECO:0007669"/>
    <property type="project" value="InterPro"/>
</dbReference>
<dbReference type="Pfam" id="PF01266">
    <property type="entry name" value="DAO"/>
    <property type="match status" value="1"/>
</dbReference>
<dbReference type="GO" id="GO:0004368">
    <property type="term" value="F:glycerol-3-phosphate dehydrogenase (quinone) activity"/>
    <property type="evidence" value="ECO:0007669"/>
    <property type="project" value="UniProtKB-EC"/>
</dbReference>
<feature type="domain" description="EF-hand" evidence="15">
    <location>
        <begin position="617"/>
        <end position="652"/>
    </location>
</feature>
<evidence type="ECO:0000313" key="18">
    <source>
        <dbReference type="EMBL" id="JAT00764.1"/>
    </source>
</evidence>
<dbReference type="SUPFAM" id="SSF51905">
    <property type="entry name" value="FAD/NAD(P)-binding domain"/>
    <property type="match status" value="1"/>
</dbReference>
<evidence type="ECO:0000256" key="2">
    <source>
        <dbReference type="ARBA" id="ARBA00004173"/>
    </source>
</evidence>